<feature type="region of interest" description="Disordered" evidence="1">
    <location>
        <begin position="151"/>
        <end position="190"/>
    </location>
</feature>
<gene>
    <name evidence="2" type="ORF">MSAN_00485100</name>
</gene>
<feature type="compositionally biased region" description="Low complexity" evidence="1">
    <location>
        <begin position="8"/>
        <end position="17"/>
    </location>
</feature>
<evidence type="ECO:0000313" key="2">
    <source>
        <dbReference type="EMBL" id="KAF7372793.1"/>
    </source>
</evidence>
<accession>A0A8H7DHU7</accession>
<protein>
    <submittedName>
        <fullName evidence="2">Uncharacterized protein</fullName>
    </submittedName>
</protein>
<dbReference type="Proteomes" id="UP000623467">
    <property type="component" value="Unassembled WGS sequence"/>
</dbReference>
<reference evidence="2" key="1">
    <citation type="submission" date="2020-05" db="EMBL/GenBank/DDBJ databases">
        <title>Mycena genomes resolve the evolution of fungal bioluminescence.</title>
        <authorList>
            <person name="Tsai I.J."/>
        </authorList>
    </citation>
    <scope>NUCLEOTIDE SEQUENCE</scope>
    <source>
        <strain evidence="2">160909Yilan</strain>
    </source>
</reference>
<evidence type="ECO:0000313" key="3">
    <source>
        <dbReference type="Proteomes" id="UP000623467"/>
    </source>
</evidence>
<feature type="compositionally biased region" description="Acidic residues" evidence="1">
    <location>
        <begin position="151"/>
        <end position="166"/>
    </location>
</feature>
<organism evidence="2 3">
    <name type="scientific">Mycena sanguinolenta</name>
    <dbReference type="NCBI Taxonomy" id="230812"/>
    <lineage>
        <taxon>Eukaryota</taxon>
        <taxon>Fungi</taxon>
        <taxon>Dikarya</taxon>
        <taxon>Basidiomycota</taxon>
        <taxon>Agaricomycotina</taxon>
        <taxon>Agaricomycetes</taxon>
        <taxon>Agaricomycetidae</taxon>
        <taxon>Agaricales</taxon>
        <taxon>Marasmiineae</taxon>
        <taxon>Mycenaceae</taxon>
        <taxon>Mycena</taxon>
    </lineage>
</organism>
<feature type="region of interest" description="Disordered" evidence="1">
    <location>
        <begin position="123"/>
        <end position="142"/>
    </location>
</feature>
<keyword evidence="3" id="KW-1185">Reference proteome</keyword>
<feature type="region of interest" description="Disordered" evidence="1">
    <location>
        <begin position="1"/>
        <end position="87"/>
    </location>
</feature>
<sequence length="646" mass="71203">MVPIMRTRPLPRLLQRPPQKRRRKAQENPADGANVDPPSAPLERERRANAGSNMAALVSAVKPRAKRTSAEVLATNKKLAEAEAERQRKRQVLLDGLAELYAQQAMTLEHEEASAVYNLDDMAVDSDDDPQHDDDEQQENEEELMLEITQEDFDRVEDDDGLEYEDVGPKKETLPAAAPKKTKKPARFETRAAVEEAGKRKLEAEKRKAPTMTTMVKKKGIQDSNAAAASYKAGLSKTWRKAGISSVDKTSGGLTDEDVGAARPDFERPENNFKLRKNNLVGVLDLSSEMDETPSKVLGQTTTIKPARKSRVAVKGEPSRIPALDLTVKTPRAVKTESSSSSFTPLAAADINGLPAFIGRTWGPRFLPAVYRLLYESEDPMMLGVVGTDAEVPGKETVAMVQKLINKLYPNTEYTVEWGDVICSRAVSRIGERRSAIAKAGMQVVDQKFDKVKYYTDFHSPNPGEPRTALIASDARYAIRPNGPAFYKVATPEDVCCLPEKDPRYIKPDGFLESRDILTTMSTFIKDFDWKITITKNDKGKDVVDSSCSRLPVGLLAMATAAVERGYKLHTTGIRVSKPLDFSAAHSGTAVAGYITAIKKFTPSRWESMCIACGGTSPGGTPQEIWTDQDRSLDGIREHMYQPSSP</sequence>
<proteinExistence type="predicted"/>
<evidence type="ECO:0000256" key="1">
    <source>
        <dbReference type="SAM" id="MobiDB-lite"/>
    </source>
</evidence>
<dbReference type="OrthoDB" id="3070163at2759"/>
<comment type="caution">
    <text evidence="2">The sequence shown here is derived from an EMBL/GenBank/DDBJ whole genome shotgun (WGS) entry which is preliminary data.</text>
</comment>
<dbReference type="AlphaFoldDB" id="A0A8H7DHU7"/>
<dbReference type="EMBL" id="JACAZH010000003">
    <property type="protein sequence ID" value="KAF7372793.1"/>
    <property type="molecule type" value="Genomic_DNA"/>
</dbReference>
<name>A0A8H7DHU7_9AGAR</name>